<comment type="similarity">
    <text evidence="6">Belongs to the PRP39 family.</text>
</comment>
<evidence type="ECO:0000313" key="8">
    <source>
        <dbReference type="Proteomes" id="UP001149090"/>
    </source>
</evidence>
<dbReference type="Pfam" id="PF23241">
    <property type="entry name" value="HAT_PRP39_C"/>
    <property type="match status" value="1"/>
</dbReference>
<evidence type="ECO:0000256" key="3">
    <source>
        <dbReference type="ARBA" id="ARBA00022737"/>
    </source>
</evidence>
<proteinExistence type="inferred from homology"/>
<gene>
    <name evidence="7" type="ORF">M0811_14166</name>
</gene>
<dbReference type="EMBL" id="JAPDFW010000014">
    <property type="protein sequence ID" value="KAJ5080079.1"/>
    <property type="molecule type" value="Genomic_DNA"/>
</dbReference>
<dbReference type="Gene3D" id="1.25.40.10">
    <property type="entry name" value="Tetratricopeptide repeat domain"/>
    <property type="match status" value="2"/>
</dbReference>
<dbReference type="PANTHER" id="PTHR17204:SF5">
    <property type="entry name" value="PRE-MRNA-PROCESSING FACTOR 39"/>
    <property type="match status" value="1"/>
</dbReference>
<keyword evidence="4" id="KW-0508">mRNA splicing</keyword>
<evidence type="ECO:0000256" key="2">
    <source>
        <dbReference type="ARBA" id="ARBA00022664"/>
    </source>
</evidence>
<dbReference type="InterPro" id="IPR011990">
    <property type="entry name" value="TPR-like_helical_dom_sf"/>
</dbReference>
<dbReference type="GO" id="GO:0000395">
    <property type="term" value="P:mRNA 5'-splice site recognition"/>
    <property type="evidence" value="ECO:0007669"/>
    <property type="project" value="TreeGrafter"/>
</dbReference>
<keyword evidence="3" id="KW-0677">Repeat</keyword>
<keyword evidence="2" id="KW-0507">mRNA processing</keyword>
<dbReference type="OrthoDB" id="10265668at2759"/>
<dbReference type="SUPFAM" id="SSF48452">
    <property type="entry name" value="TPR-like"/>
    <property type="match status" value="1"/>
</dbReference>
<evidence type="ECO:0000256" key="6">
    <source>
        <dbReference type="ARBA" id="ARBA00038019"/>
    </source>
</evidence>
<evidence type="ECO:0000256" key="4">
    <source>
        <dbReference type="ARBA" id="ARBA00023187"/>
    </source>
</evidence>
<dbReference type="InterPro" id="IPR059164">
    <property type="entry name" value="HAT_PRP39_C"/>
</dbReference>
<dbReference type="Pfam" id="PF23240">
    <property type="entry name" value="HAT_PRP39_N"/>
    <property type="match status" value="1"/>
</dbReference>
<reference evidence="7" key="1">
    <citation type="submission" date="2022-10" db="EMBL/GenBank/DDBJ databases">
        <title>Novel sulphate-reducing endosymbionts in the free-living metamonad Anaeramoeba.</title>
        <authorList>
            <person name="Jerlstrom-Hultqvist J."/>
            <person name="Cepicka I."/>
            <person name="Gallot-Lavallee L."/>
            <person name="Salas-Leiva D."/>
            <person name="Curtis B.A."/>
            <person name="Zahonova K."/>
            <person name="Pipaliya S."/>
            <person name="Dacks J."/>
            <person name="Roger A.J."/>
        </authorList>
    </citation>
    <scope>NUCLEOTIDE SEQUENCE</scope>
    <source>
        <strain evidence="7">BMAN</strain>
    </source>
</reference>
<evidence type="ECO:0000256" key="5">
    <source>
        <dbReference type="ARBA" id="ARBA00023242"/>
    </source>
</evidence>
<keyword evidence="8" id="KW-1185">Reference proteome</keyword>
<keyword evidence="5" id="KW-0539">Nucleus</keyword>
<sequence length="480" mass="57947">MTTLEDNEFDKYIQFLEKNREDFSTWIKILTVAENGRKINQIRKSFDLFLSIYPFAFGYWNKYSLLDLENQEQIYERAVKVAYYCVDIWIFYCRYSIENKPPDFTRNLFERAIEAVGTDFFSTNLWNDYIEWEFSQNKPENVTKIYQKVIQIPIQQIEIYWQNYKRHYAQTRPLSELEPENLSSKMKMSLYPSFWLKFALFYEENNKIQEARNIFQKATQIFIPNRPKIVFSFAEFEERQKNNEQSRNIYNDFIAKYKKQKNQKAIAEGFIKLAHFEYRISNKSNEIFINSLENTLSELTEYYANSRLTKRKNNKIYAIITIELCRFLTNQLMDNLMSSNQSQSDLINQIRELFERAFDYSEHFIHLWISYINFEIQIIQDDNISKVIDLFNRATSDESLLNIKDKLSICLLHVEFLRNFSKEISSLFLLNEKISKLKKEANEKKINYYHGIQKHELIFSEYFKGTFLKPQTRFPNTKFN</sequence>
<accession>A0A9Q0RHE6</accession>
<dbReference type="PANTHER" id="PTHR17204">
    <property type="entry name" value="PRE-MRNA PROCESSING PROTEIN PRP39-RELATED"/>
    <property type="match status" value="1"/>
</dbReference>
<organism evidence="7 8">
    <name type="scientific">Anaeramoeba ignava</name>
    <name type="common">Anaerobic marine amoeba</name>
    <dbReference type="NCBI Taxonomy" id="1746090"/>
    <lineage>
        <taxon>Eukaryota</taxon>
        <taxon>Metamonada</taxon>
        <taxon>Anaeramoebidae</taxon>
        <taxon>Anaeramoeba</taxon>
    </lineage>
</organism>
<evidence type="ECO:0000313" key="7">
    <source>
        <dbReference type="EMBL" id="KAJ5080079.1"/>
    </source>
</evidence>
<evidence type="ECO:0000256" key="1">
    <source>
        <dbReference type="ARBA" id="ARBA00004123"/>
    </source>
</evidence>
<dbReference type="AlphaFoldDB" id="A0A9Q0RHE6"/>
<name>A0A9Q0RHE6_ANAIG</name>
<dbReference type="GO" id="GO:0030627">
    <property type="term" value="F:pre-mRNA 5'-splice site binding"/>
    <property type="evidence" value="ECO:0007669"/>
    <property type="project" value="TreeGrafter"/>
</dbReference>
<dbReference type="SMART" id="SM00386">
    <property type="entry name" value="HAT"/>
    <property type="match status" value="6"/>
</dbReference>
<dbReference type="GO" id="GO:0000243">
    <property type="term" value="C:commitment complex"/>
    <property type="evidence" value="ECO:0007669"/>
    <property type="project" value="TreeGrafter"/>
</dbReference>
<comment type="subcellular location">
    <subcellularLocation>
        <location evidence="1">Nucleus</location>
    </subcellularLocation>
</comment>
<dbReference type="GO" id="GO:0071004">
    <property type="term" value="C:U2-type prespliceosome"/>
    <property type="evidence" value="ECO:0007669"/>
    <property type="project" value="TreeGrafter"/>
</dbReference>
<comment type="caution">
    <text evidence="7">The sequence shown here is derived from an EMBL/GenBank/DDBJ whole genome shotgun (WGS) entry which is preliminary data.</text>
</comment>
<dbReference type="GO" id="GO:0005685">
    <property type="term" value="C:U1 snRNP"/>
    <property type="evidence" value="ECO:0007669"/>
    <property type="project" value="TreeGrafter"/>
</dbReference>
<dbReference type="Proteomes" id="UP001149090">
    <property type="component" value="Unassembled WGS sequence"/>
</dbReference>
<protein>
    <submittedName>
        <fullName evidence="7">Pre-mRNA-processing factor 39</fullName>
    </submittedName>
</protein>
<dbReference type="InterPro" id="IPR003107">
    <property type="entry name" value="HAT"/>
</dbReference>